<evidence type="ECO:0000313" key="2">
    <source>
        <dbReference type="EMBL" id="GEN78015.1"/>
    </source>
</evidence>
<feature type="compositionally biased region" description="Pro residues" evidence="1">
    <location>
        <begin position="9"/>
        <end position="20"/>
    </location>
</feature>
<keyword evidence="3" id="KW-1185">Reference proteome</keyword>
<evidence type="ECO:0000313" key="3">
    <source>
        <dbReference type="Proteomes" id="UP000321863"/>
    </source>
</evidence>
<comment type="caution">
    <text evidence="2">The sequence shown here is derived from an EMBL/GenBank/DDBJ whole genome shotgun (WGS) entry which is preliminary data.</text>
</comment>
<dbReference type="AlphaFoldDB" id="A0A511YS49"/>
<sequence>MLSGCGKKPPLPSSGPPPDIETPVVLKGRVVSYGTNPEGNIDRIILYQGNRKPEIHFPPHLAEYILDIANVNASVNIKTSSIDRGYELVSIASEDGKKVFNAGQILPPKPRPGKEIRIAGTVSAWIRNRENTVTGFVIGKRTVLLNPEEGRILTPLLMKAKRIEVAALERDAGDGTINTLKFPPVKATEIKIDSIIYKIR</sequence>
<reference evidence="2 3" key="1">
    <citation type="submission" date="2019-07" db="EMBL/GenBank/DDBJ databases">
        <title>Whole genome shotgun sequence of Chryseobacterium hagamense NBRC 105253.</title>
        <authorList>
            <person name="Hosoyama A."/>
            <person name="Uohara A."/>
            <person name="Ohji S."/>
            <person name="Ichikawa N."/>
        </authorList>
    </citation>
    <scope>NUCLEOTIDE SEQUENCE [LARGE SCALE GENOMIC DNA]</scope>
    <source>
        <strain evidence="2 3">NBRC 105253</strain>
    </source>
</reference>
<name>A0A511YS49_9FLAO</name>
<accession>A0A511YS49</accession>
<feature type="region of interest" description="Disordered" evidence="1">
    <location>
        <begin position="1"/>
        <end position="21"/>
    </location>
</feature>
<dbReference type="Proteomes" id="UP000321863">
    <property type="component" value="Unassembled WGS sequence"/>
</dbReference>
<organism evidence="2 3">
    <name type="scientific">Chryseobacterium hagamense</name>
    <dbReference type="NCBI Taxonomy" id="395935"/>
    <lineage>
        <taxon>Bacteria</taxon>
        <taxon>Pseudomonadati</taxon>
        <taxon>Bacteroidota</taxon>
        <taxon>Flavobacteriia</taxon>
        <taxon>Flavobacteriales</taxon>
        <taxon>Weeksellaceae</taxon>
        <taxon>Chryseobacterium group</taxon>
        <taxon>Chryseobacterium</taxon>
    </lineage>
</organism>
<gene>
    <name evidence="2" type="ORF">CHA01nite_37550</name>
</gene>
<proteinExistence type="predicted"/>
<evidence type="ECO:0000256" key="1">
    <source>
        <dbReference type="SAM" id="MobiDB-lite"/>
    </source>
</evidence>
<dbReference type="OrthoDB" id="1259717at2"/>
<protein>
    <submittedName>
        <fullName evidence="2">Uncharacterized protein</fullName>
    </submittedName>
</protein>
<dbReference type="EMBL" id="BJYJ01000041">
    <property type="protein sequence ID" value="GEN78015.1"/>
    <property type="molecule type" value="Genomic_DNA"/>
</dbReference>
<dbReference type="RefSeq" id="WP_146944323.1">
    <property type="nucleotide sequence ID" value="NZ_BJYJ01000041.1"/>
</dbReference>